<organism evidence="1 2">
    <name type="scientific">Trichomonascus ciferrii</name>
    <dbReference type="NCBI Taxonomy" id="44093"/>
    <lineage>
        <taxon>Eukaryota</taxon>
        <taxon>Fungi</taxon>
        <taxon>Dikarya</taxon>
        <taxon>Ascomycota</taxon>
        <taxon>Saccharomycotina</taxon>
        <taxon>Dipodascomycetes</taxon>
        <taxon>Dipodascales</taxon>
        <taxon>Trichomonascaceae</taxon>
        <taxon>Trichomonascus</taxon>
        <taxon>Trichomonascus ciferrii complex</taxon>
    </lineage>
</organism>
<name>A0A642UES0_9ASCO</name>
<dbReference type="AlphaFoldDB" id="A0A642UES0"/>
<sequence length="320" mass="35485">MSFNYSGPPAKLTAPQSLETLMVTNCTFPFRNKNQPPTLSLPIKTLRIGCVTHSNLLKCIHLPNLTEVSWTDGGPCHFCEKSHVDWIAHKLTSMEYAVLRGTKELVLRSVREAKELHYNSLSSAPLKNLSLTYCTMDLSPDCFPLPQGHKSLEFIGVTISHFTEHYEESAFSAISHVDIVGLLGGQECLSNKFPRLKTVSLQCEYTYCIDAITNTPPFVDATQFIHAQYTVQNGSPSPRFSVGAFPCLVVLADDRGFDQNFMIIEFFCMNVVRCGLYNGTSSCSINGNEIFLAPDAPQTHVQAASHTARAMHMSHKSISE</sequence>
<dbReference type="VEuPathDB" id="FungiDB:TRICI_006850"/>
<evidence type="ECO:0000313" key="2">
    <source>
        <dbReference type="Proteomes" id="UP000761534"/>
    </source>
</evidence>
<accession>A0A642UES0</accession>
<evidence type="ECO:0000313" key="1">
    <source>
        <dbReference type="EMBL" id="KAA8896570.1"/>
    </source>
</evidence>
<reference evidence="1" key="1">
    <citation type="journal article" date="2019" name="G3 (Bethesda)">
        <title>Genome Assemblies of Two Rare Opportunistic Yeast Pathogens: Diutina rugosa (syn. Candida rugosa) and Trichomonascus ciferrii (syn. Candida ciferrii).</title>
        <authorList>
            <person name="Mixao V."/>
            <person name="Saus E."/>
            <person name="Hansen A.P."/>
            <person name="Lass-Florl C."/>
            <person name="Gabaldon T."/>
        </authorList>
    </citation>
    <scope>NUCLEOTIDE SEQUENCE</scope>
    <source>
        <strain evidence="1">CBS 4856</strain>
    </source>
</reference>
<protein>
    <submittedName>
        <fullName evidence="1">Uncharacterized protein</fullName>
    </submittedName>
</protein>
<proteinExistence type="predicted"/>
<gene>
    <name evidence="1" type="ORF">TRICI_006850</name>
</gene>
<dbReference type="EMBL" id="SWFS01000576">
    <property type="protein sequence ID" value="KAA8896570.1"/>
    <property type="molecule type" value="Genomic_DNA"/>
</dbReference>
<dbReference type="Proteomes" id="UP000761534">
    <property type="component" value="Unassembled WGS sequence"/>
</dbReference>
<comment type="caution">
    <text evidence="1">The sequence shown here is derived from an EMBL/GenBank/DDBJ whole genome shotgun (WGS) entry which is preliminary data.</text>
</comment>
<keyword evidence="2" id="KW-1185">Reference proteome</keyword>